<comment type="caution">
    <text evidence="2">The sequence shown here is derived from an EMBL/GenBank/DDBJ whole genome shotgun (WGS) entry which is preliminary data.</text>
</comment>
<dbReference type="Proteomes" id="UP001066276">
    <property type="component" value="Chromosome 1_2"/>
</dbReference>
<dbReference type="AlphaFoldDB" id="A0AAV7WIM3"/>
<evidence type="ECO:0000256" key="1">
    <source>
        <dbReference type="SAM" id="MobiDB-lite"/>
    </source>
</evidence>
<sequence>MSRPVHTTHCRPLSPPRAHGLRHRPQATDVGGPPLHLCHGMRLGLFMGPVAPLSLRDAAAPAARRPQRLPRLHGDPASSGRPARTAPGRFQSPALRAPIEGTPPHTAAAGLHACGAQARKTRAVEYGHFFTTLMFVTIDEDIMM</sequence>
<evidence type="ECO:0000313" key="2">
    <source>
        <dbReference type="EMBL" id="KAJ1211884.1"/>
    </source>
</evidence>
<accession>A0AAV7WIM3</accession>
<feature type="region of interest" description="Disordered" evidence="1">
    <location>
        <begin position="58"/>
        <end position="99"/>
    </location>
</feature>
<feature type="region of interest" description="Disordered" evidence="1">
    <location>
        <begin position="1"/>
        <end position="33"/>
    </location>
</feature>
<dbReference type="EMBL" id="JANPWB010000002">
    <property type="protein sequence ID" value="KAJ1211884.1"/>
    <property type="molecule type" value="Genomic_DNA"/>
</dbReference>
<evidence type="ECO:0000313" key="3">
    <source>
        <dbReference type="Proteomes" id="UP001066276"/>
    </source>
</evidence>
<reference evidence="2" key="1">
    <citation type="journal article" date="2022" name="bioRxiv">
        <title>Sequencing and chromosome-scale assembly of the giantPleurodeles waltlgenome.</title>
        <authorList>
            <person name="Brown T."/>
            <person name="Elewa A."/>
            <person name="Iarovenko S."/>
            <person name="Subramanian E."/>
            <person name="Araus A.J."/>
            <person name="Petzold A."/>
            <person name="Susuki M."/>
            <person name="Suzuki K.-i.T."/>
            <person name="Hayashi T."/>
            <person name="Toyoda A."/>
            <person name="Oliveira C."/>
            <person name="Osipova E."/>
            <person name="Leigh N.D."/>
            <person name="Simon A."/>
            <person name="Yun M.H."/>
        </authorList>
    </citation>
    <scope>NUCLEOTIDE SEQUENCE</scope>
    <source>
        <strain evidence="2">20211129_DDA</strain>
        <tissue evidence="2">Liver</tissue>
    </source>
</reference>
<gene>
    <name evidence="2" type="ORF">NDU88_007232</name>
</gene>
<name>A0AAV7WIM3_PLEWA</name>
<protein>
    <submittedName>
        <fullName evidence="2">Uncharacterized protein</fullName>
    </submittedName>
</protein>
<organism evidence="2 3">
    <name type="scientific">Pleurodeles waltl</name>
    <name type="common">Iberian ribbed newt</name>
    <dbReference type="NCBI Taxonomy" id="8319"/>
    <lineage>
        <taxon>Eukaryota</taxon>
        <taxon>Metazoa</taxon>
        <taxon>Chordata</taxon>
        <taxon>Craniata</taxon>
        <taxon>Vertebrata</taxon>
        <taxon>Euteleostomi</taxon>
        <taxon>Amphibia</taxon>
        <taxon>Batrachia</taxon>
        <taxon>Caudata</taxon>
        <taxon>Salamandroidea</taxon>
        <taxon>Salamandridae</taxon>
        <taxon>Pleurodelinae</taxon>
        <taxon>Pleurodeles</taxon>
    </lineage>
</organism>
<proteinExistence type="predicted"/>
<keyword evidence="3" id="KW-1185">Reference proteome</keyword>